<feature type="region of interest" description="Disordered" evidence="1">
    <location>
        <begin position="443"/>
        <end position="541"/>
    </location>
</feature>
<dbReference type="KEGG" id="fcy:FRACYDRAFT_187045"/>
<feature type="region of interest" description="Disordered" evidence="1">
    <location>
        <begin position="652"/>
        <end position="678"/>
    </location>
</feature>
<gene>
    <name evidence="2" type="ORF">FRACYDRAFT_187045</name>
</gene>
<protein>
    <submittedName>
        <fullName evidence="2">Uncharacterized protein</fullName>
    </submittedName>
</protein>
<reference evidence="2 3" key="1">
    <citation type="submission" date="2016-09" db="EMBL/GenBank/DDBJ databases">
        <title>Extensive genetic diversity and differential bi-allelic expression allows diatom success in the polar Southern Ocean.</title>
        <authorList>
            <consortium name="DOE Joint Genome Institute"/>
            <person name="Mock T."/>
            <person name="Otillar R.P."/>
            <person name="Strauss J."/>
            <person name="Dupont C."/>
            <person name="Frickenhaus S."/>
            <person name="Maumus F."/>
            <person name="Mcmullan M."/>
            <person name="Sanges R."/>
            <person name="Schmutz J."/>
            <person name="Toseland A."/>
            <person name="Valas R."/>
            <person name="Veluchamy A."/>
            <person name="Ward B.J."/>
            <person name="Allen A."/>
            <person name="Barry K."/>
            <person name="Falciatore A."/>
            <person name="Ferrante M."/>
            <person name="Fortunato A.E."/>
            <person name="Gloeckner G."/>
            <person name="Gruber A."/>
            <person name="Hipkin R."/>
            <person name="Janech M."/>
            <person name="Kroth P."/>
            <person name="Leese F."/>
            <person name="Lindquist E."/>
            <person name="Lyon B.R."/>
            <person name="Martin J."/>
            <person name="Mayer C."/>
            <person name="Parker M."/>
            <person name="Quesneville H."/>
            <person name="Raymond J."/>
            <person name="Uhlig C."/>
            <person name="Valentin K.U."/>
            <person name="Worden A.Z."/>
            <person name="Armbrust E.V."/>
            <person name="Bowler C."/>
            <person name="Green B."/>
            <person name="Moulton V."/>
            <person name="Van Oosterhout C."/>
            <person name="Grigoriev I."/>
        </authorList>
    </citation>
    <scope>NUCLEOTIDE SEQUENCE [LARGE SCALE GENOMIC DNA]</scope>
    <source>
        <strain evidence="2 3">CCMP1102</strain>
    </source>
</reference>
<dbReference type="Proteomes" id="UP000095751">
    <property type="component" value="Unassembled WGS sequence"/>
</dbReference>
<evidence type="ECO:0000256" key="1">
    <source>
        <dbReference type="SAM" id="MobiDB-lite"/>
    </source>
</evidence>
<dbReference type="InParanoid" id="A0A1E7FBM7"/>
<feature type="compositionally biased region" description="Basic and acidic residues" evidence="1">
    <location>
        <begin position="493"/>
        <end position="506"/>
    </location>
</feature>
<organism evidence="2 3">
    <name type="scientific">Fragilariopsis cylindrus CCMP1102</name>
    <dbReference type="NCBI Taxonomy" id="635003"/>
    <lineage>
        <taxon>Eukaryota</taxon>
        <taxon>Sar</taxon>
        <taxon>Stramenopiles</taxon>
        <taxon>Ochrophyta</taxon>
        <taxon>Bacillariophyta</taxon>
        <taxon>Bacillariophyceae</taxon>
        <taxon>Bacillariophycidae</taxon>
        <taxon>Bacillariales</taxon>
        <taxon>Bacillariaceae</taxon>
        <taxon>Fragilariopsis</taxon>
    </lineage>
</organism>
<evidence type="ECO:0000313" key="2">
    <source>
        <dbReference type="EMBL" id="OEU15544.1"/>
    </source>
</evidence>
<sequence>MSNNNPRSMAQDAARWYLTNLDPYRSNESNIQILRQPLVALTAKTLQTRPLDLPNDNSVTSSEEKKCAADRSGDWREYLQEETVSNNDINGNEQILLKKEEYASLSRRTKARMEAFLAGCSLTVPGPEDESSKSIGRDISNERKKSTTKNSMISLQDGLSGFGFEQKIPKPSKHLRVPSNTEKMGRMMIGESADPNRVKHDQIARDDLVVRLELYIRALQRIRNLNEECVIAMETPKLIRARARYTTNSFIATANYVRNVNPVLTRLLHCLTMEMLAVECVSEETTKVIHRVVSEYEHRTSFASLAFLSTPEVNADSVLTPLIIKFLRHLQADWERLVMECELERMLIRAVDPSMRKMFKTVEFQSIGHLLEVCHIHSKQLQCIELPPNVCATAENVGSLCNNPDAVRQALRDLRREIITVNGHVLPPVTSRKELVSMLTQTLNSRTLTAPSPEKRRRSTRKNATSGRSFRDRKSPPLENDSELSSDGASSPIEKEVVSDLSEHESAILSNSECDSSLAMDSPNENARIKKLSSSSSSRRRRNGKFHLSTIDVLTRRLLIAASRTGNGGDAYFFVKDLFGDDDVAVVPTNTMEYRDRMVRPGTIDILVRLASVTIKCHQSFDIYPQSLIGEVEPLIQFHTTTTESISLQEVRAAEDSNGEDTLDERTSSDDDAERTSSLMVVREQQTDRTGWRVISIRPAMYEKVETWNTPS</sequence>
<evidence type="ECO:0000313" key="3">
    <source>
        <dbReference type="Proteomes" id="UP000095751"/>
    </source>
</evidence>
<dbReference type="AlphaFoldDB" id="A0A1E7FBM7"/>
<feature type="region of interest" description="Disordered" evidence="1">
    <location>
        <begin position="127"/>
        <end position="149"/>
    </location>
</feature>
<name>A0A1E7FBM7_9STRA</name>
<dbReference type="OrthoDB" id="41850at2759"/>
<keyword evidence="3" id="KW-1185">Reference proteome</keyword>
<feature type="compositionally biased region" description="Basic and acidic residues" evidence="1">
    <location>
        <begin position="130"/>
        <end position="145"/>
    </location>
</feature>
<proteinExistence type="predicted"/>
<accession>A0A1E7FBM7</accession>
<dbReference type="EMBL" id="KV784359">
    <property type="protein sequence ID" value="OEU15544.1"/>
    <property type="molecule type" value="Genomic_DNA"/>
</dbReference>